<dbReference type="PROSITE" id="PS51257">
    <property type="entry name" value="PROKAR_LIPOPROTEIN"/>
    <property type="match status" value="1"/>
</dbReference>
<keyword evidence="2" id="KW-1185">Reference proteome</keyword>
<protein>
    <submittedName>
        <fullName evidence="1">Ferritin-like domain-containing protein</fullName>
    </submittedName>
</protein>
<dbReference type="InterPro" id="IPR012347">
    <property type="entry name" value="Ferritin-like"/>
</dbReference>
<name>A0ABV7KY77_9PROT</name>
<accession>A0ABV7KY77</accession>
<dbReference type="Gene3D" id="1.20.1260.10">
    <property type="match status" value="1"/>
</dbReference>
<gene>
    <name evidence="1" type="ORF">ACFOGJ_07700</name>
</gene>
<reference evidence="2" key="1">
    <citation type="journal article" date="2019" name="Int. J. Syst. Evol. Microbiol.">
        <title>The Global Catalogue of Microorganisms (GCM) 10K type strain sequencing project: providing services to taxonomists for standard genome sequencing and annotation.</title>
        <authorList>
            <consortium name="The Broad Institute Genomics Platform"/>
            <consortium name="The Broad Institute Genome Sequencing Center for Infectious Disease"/>
            <person name="Wu L."/>
            <person name="Ma J."/>
        </authorList>
    </citation>
    <scope>NUCLEOTIDE SEQUENCE [LARGE SCALE GENOMIC DNA]</scope>
    <source>
        <strain evidence="2">KCTC 42964</strain>
    </source>
</reference>
<dbReference type="InterPro" id="IPR006311">
    <property type="entry name" value="TAT_signal"/>
</dbReference>
<dbReference type="EMBL" id="JBHRTR010000020">
    <property type="protein sequence ID" value="MFC3227106.1"/>
    <property type="molecule type" value="Genomic_DNA"/>
</dbReference>
<dbReference type="Pfam" id="PF13668">
    <property type="entry name" value="Ferritin_2"/>
    <property type="match status" value="1"/>
</dbReference>
<proteinExistence type="predicted"/>
<sequence>MTRTAETARRRFLRSAGTATLSAGAVALLVGCESMAAKPGMTADPMADAALLNGAIGLEDQAIGAYQLALDSGLLAAEVRPVAILFQSHHRGHRDALARAVTKLGGAPQGPKSLADYAAALDAASLKNQTEVLELALRLEKEAADGYLKAVPDLQGDGLVQASARIAADEVLHWTVLAQALGRPLPAEPLTFGA</sequence>
<dbReference type="PROSITE" id="PS51318">
    <property type="entry name" value="TAT"/>
    <property type="match status" value="1"/>
</dbReference>
<dbReference type="SUPFAM" id="SSF47240">
    <property type="entry name" value="Ferritin-like"/>
    <property type="match status" value="1"/>
</dbReference>
<comment type="caution">
    <text evidence="1">The sequence shown here is derived from an EMBL/GenBank/DDBJ whole genome shotgun (WGS) entry which is preliminary data.</text>
</comment>
<dbReference type="CDD" id="cd00657">
    <property type="entry name" value="Ferritin_like"/>
    <property type="match status" value="1"/>
</dbReference>
<evidence type="ECO:0000313" key="2">
    <source>
        <dbReference type="Proteomes" id="UP001595528"/>
    </source>
</evidence>
<dbReference type="InterPro" id="IPR009078">
    <property type="entry name" value="Ferritin-like_SF"/>
</dbReference>
<dbReference type="Proteomes" id="UP001595528">
    <property type="component" value="Unassembled WGS sequence"/>
</dbReference>
<dbReference type="RefSeq" id="WP_379899271.1">
    <property type="nucleotide sequence ID" value="NZ_JBHRTR010000020.1"/>
</dbReference>
<organism evidence="1 2">
    <name type="scientific">Marinibaculum pumilum</name>
    <dbReference type="NCBI Taxonomy" id="1766165"/>
    <lineage>
        <taxon>Bacteria</taxon>
        <taxon>Pseudomonadati</taxon>
        <taxon>Pseudomonadota</taxon>
        <taxon>Alphaproteobacteria</taxon>
        <taxon>Rhodospirillales</taxon>
        <taxon>Rhodospirillaceae</taxon>
        <taxon>Marinibaculum</taxon>
    </lineage>
</organism>
<evidence type="ECO:0000313" key="1">
    <source>
        <dbReference type="EMBL" id="MFC3227106.1"/>
    </source>
</evidence>